<organism evidence="3 4">
    <name type="scientific">Saccharibacillus kuerlensis</name>
    <dbReference type="NCBI Taxonomy" id="459527"/>
    <lineage>
        <taxon>Bacteria</taxon>
        <taxon>Bacillati</taxon>
        <taxon>Bacillota</taxon>
        <taxon>Bacilli</taxon>
        <taxon>Bacillales</taxon>
        <taxon>Paenibacillaceae</taxon>
        <taxon>Saccharibacillus</taxon>
    </lineage>
</organism>
<name>A0ABQ2L6Z3_9BACL</name>
<dbReference type="SUPFAM" id="SSF54736">
    <property type="entry name" value="ClpS-like"/>
    <property type="match status" value="1"/>
</dbReference>
<keyword evidence="4" id="KW-1185">Reference proteome</keyword>
<dbReference type="InterPro" id="IPR014719">
    <property type="entry name" value="Ribosomal_bL12_C/ClpS-like"/>
</dbReference>
<comment type="caution">
    <text evidence="3">The sequence shown here is derived from an EMBL/GenBank/DDBJ whole genome shotgun (WGS) entry which is preliminary data.</text>
</comment>
<evidence type="ECO:0000313" key="4">
    <source>
        <dbReference type="Proteomes" id="UP000606653"/>
    </source>
</evidence>
<evidence type="ECO:0000256" key="1">
    <source>
        <dbReference type="SAM" id="Phobius"/>
    </source>
</evidence>
<dbReference type="Proteomes" id="UP000606653">
    <property type="component" value="Unassembled WGS sequence"/>
</dbReference>
<dbReference type="EMBL" id="BMLN01000010">
    <property type="protein sequence ID" value="GGO05565.1"/>
    <property type="molecule type" value="Genomic_DNA"/>
</dbReference>
<feature type="domain" description="Large ribosomal subunit protein bL12 C-terminal" evidence="2">
    <location>
        <begin position="74"/>
        <end position="102"/>
    </location>
</feature>
<proteinExistence type="predicted"/>
<accession>A0ABQ2L6Z3</accession>
<dbReference type="Gene3D" id="3.30.1390.10">
    <property type="match status" value="1"/>
</dbReference>
<protein>
    <recommendedName>
        <fullName evidence="2">Large ribosomal subunit protein bL12 C-terminal domain-containing protein</fullName>
    </recommendedName>
</protein>
<keyword evidence="1" id="KW-1133">Transmembrane helix</keyword>
<keyword evidence="1" id="KW-0812">Transmembrane</keyword>
<keyword evidence="1" id="KW-0472">Membrane</keyword>
<evidence type="ECO:0000313" key="3">
    <source>
        <dbReference type="EMBL" id="GGO05565.1"/>
    </source>
</evidence>
<dbReference type="RefSeq" id="WP_018977273.1">
    <property type="nucleotide sequence ID" value="NZ_BMLN01000010.1"/>
</dbReference>
<dbReference type="Pfam" id="PF00542">
    <property type="entry name" value="Ribosomal_L12"/>
    <property type="match status" value="1"/>
</dbReference>
<dbReference type="InterPro" id="IPR013823">
    <property type="entry name" value="Ribosomal_bL12_C"/>
</dbReference>
<gene>
    <name evidence="3" type="ORF">GCM10010969_32120</name>
</gene>
<evidence type="ECO:0000259" key="2">
    <source>
        <dbReference type="Pfam" id="PF00542"/>
    </source>
</evidence>
<feature type="transmembrane region" description="Helical" evidence="1">
    <location>
        <begin position="6"/>
        <end position="24"/>
    </location>
</feature>
<sequence>MEFDYETIVLAVIVFSLMLMVIRLRFEVKQLRDEIDRITAAPRPYRSFAGGAQNQDPSSHLSREGDERLRVLMAKGNKIQAIKEARELYNLSLKDAKDYVEAL</sequence>
<reference evidence="4" key="1">
    <citation type="journal article" date="2019" name="Int. J. Syst. Evol. Microbiol.">
        <title>The Global Catalogue of Microorganisms (GCM) 10K type strain sequencing project: providing services to taxonomists for standard genome sequencing and annotation.</title>
        <authorList>
            <consortium name="The Broad Institute Genomics Platform"/>
            <consortium name="The Broad Institute Genome Sequencing Center for Infectious Disease"/>
            <person name="Wu L."/>
            <person name="Ma J."/>
        </authorList>
    </citation>
    <scope>NUCLEOTIDE SEQUENCE [LARGE SCALE GENOMIC DNA]</scope>
    <source>
        <strain evidence="4">CGMCC 1.6964</strain>
    </source>
</reference>